<accession>A0A919KSF6</accession>
<feature type="compositionally biased region" description="Low complexity" evidence="1">
    <location>
        <begin position="47"/>
        <end position="68"/>
    </location>
</feature>
<protein>
    <submittedName>
        <fullName evidence="2">Uncharacterized protein</fullName>
    </submittedName>
</protein>
<evidence type="ECO:0000313" key="3">
    <source>
        <dbReference type="Proteomes" id="UP000617734"/>
    </source>
</evidence>
<reference evidence="2" key="1">
    <citation type="journal article" date="2014" name="Int. J. Syst. Evol. Microbiol.">
        <title>Complete genome sequence of Corynebacterium casei LMG S-19264T (=DSM 44701T), isolated from a smear-ripened cheese.</title>
        <authorList>
            <consortium name="US DOE Joint Genome Institute (JGI-PGF)"/>
            <person name="Walter F."/>
            <person name="Albersmeier A."/>
            <person name="Kalinowski J."/>
            <person name="Ruckert C."/>
        </authorList>
    </citation>
    <scope>NUCLEOTIDE SEQUENCE</scope>
    <source>
        <strain evidence="2">JCM 4646</strain>
    </source>
</reference>
<feature type="compositionally biased region" description="Basic and acidic residues" evidence="1">
    <location>
        <begin position="1"/>
        <end position="15"/>
    </location>
</feature>
<dbReference type="EMBL" id="BNBO01000014">
    <property type="protein sequence ID" value="GHH70839.1"/>
    <property type="molecule type" value="Genomic_DNA"/>
</dbReference>
<sequence>MSFRHRTDTGRRPSEDPGTPGAGSSAGDPIAGARPDSETGTGTDSGAATPAPFAAAPRPSPAPRALRPSELEISAGHPCPRKLPTSNMTP</sequence>
<name>A0A919KSF6_9ACTN</name>
<keyword evidence="3" id="KW-1185">Reference proteome</keyword>
<organism evidence="2 3">
    <name type="scientific">Kitasatospora indigofera</name>
    <dbReference type="NCBI Taxonomy" id="67307"/>
    <lineage>
        <taxon>Bacteria</taxon>
        <taxon>Bacillati</taxon>
        <taxon>Actinomycetota</taxon>
        <taxon>Actinomycetes</taxon>
        <taxon>Kitasatosporales</taxon>
        <taxon>Streptomycetaceae</taxon>
        <taxon>Kitasatospora</taxon>
    </lineage>
</organism>
<proteinExistence type="predicted"/>
<gene>
    <name evidence="2" type="ORF">GCM10018781_31260</name>
</gene>
<evidence type="ECO:0000256" key="1">
    <source>
        <dbReference type="SAM" id="MobiDB-lite"/>
    </source>
</evidence>
<reference evidence="2" key="2">
    <citation type="submission" date="2020-09" db="EMBL/GenBank/DDBJ databases">
        <authorList>
            <person name="Sun Q."/>
            <person name="Ohkuma M."/>
        </authorList>
    </citation>
    <scope>NUCLEOTIDE SEQUENCE</scope>
    <source>
        <strain evidence="2">JCM 4646</strain>
    </source>
</reference>
<comment type="caution">
    <text evidence="2">The sequence shown here is derived from an EMBL/GenBank/DDBJ whole genome shotgun (WGS) entry which is preliminary data.</text>
</comment>
<evidence type="ECO:0000313" key="2">
    <source>
        <dbReference type="EMBL" id="GHH70839.1"/>
    </source>
</evidence>
<dbReference type="AlphaFoldDB" id="A0A919KSF6"/>
<feature type="region of interest" description="Disordered" evidence="1">
    <location>
        <begin position="1"/>
        <end position="90"/>
    </location>
</feature>
<dbReference type="Proteomes" id="UP000617734">
    <property type="component" value="Unassembled WGS sequence"/>
</dbReference>